<evidence type="ECO:0000313" key="4">
    <source>
        <dbReference type="Proteomes" id="UP001595386"/>
    </source>
</evidence>
<dbReference type="EMBL" id="JBHRSQ010000011">
    <property type="protein sequence ID" value="MFC2992184.1"/>
    <property type="molecule type" value="Genomic_DNA"/>
</dbReference>
<dbReference type="Pfam" id="PF00132">
    <property type="entry name" value="Hexapep"/>
    <property type="match status" value="2"/>
</dbReference>
<keyword evidence="4" id="KW-1185">Reference proteome</keyword>
<evidence type="ECO:0000256" key="1">
    <source>
        <dbReference type="ARBA" id="ARBA00007274"/>
    </source>
</evidence>
<dbReference type="Proteomes" id="UP001595386">
    <property type="component" value="Unassembled WGS sequence"/>
</dbReference>
<dbReference type="PANTHER" id="PTHR43300">
    <property type="entry name" value="ACETYLTRANSFERASE"/>
    <property type="match status" value="1"/>
</dbReference>
<dbReference type="SUPFAM" id="SSF51161">
    <property type="entry name" value="Trimeric LpxA-like enzymes"/>
    <property type="match status" value="1"/>
</dbReference>
<dbReference type="NCBIfam" id="TIGR03570">
    <property type="entry name" value="NeuD_NnaD"/>
    <property type="match status" value="1"/>
</dbReference>
<dbReference type="Pfam" id="PF17836">
    <property type="entry name" value="PglD_N"/>
    <property type="match status" value="1"/>
</dbReference>
<dbReference type="RefSeq" id="WP_379757934.1">
    <property type="nucleotide sequence ID" value="NZ_JBHRSQ010000011.1"/>
</dbReference>
<protein>
    <submittedName>
        <fullName evidence="3">Acetyltransferase</fullName>
    </submittedName>
</protein>
<dbReference type="InterPro" id="IPR001451">
    <property type="entry name" value="Hexapep"/>
</dbReference>
<comment type="similarity">
    <text evidence="1">Belongs to the transferase hexapeptide repeat family.</text>
</comment>
<feature type="domain" description="PglD N-terminal" evidence="2">
    <location>
        <begin position="6"/>
        <end position="72"/>
    </location>
</feature>
<evidence type="ECO:0000313" key="3">
    <source>
        <dbReference type="EMBL" id="MFC2992184.1"/>
    </source>
</evidence>
<evidence type="ECO:0000259" key="2">
    <source>
        <dbReference type="Pfam" id="PF17836"/>
    </source>
</evidence>
<sequence>MSPLPVILLGAGGHAKVVLDLLHALDRQVLGVCDPGLADQGISQWRGLSVLGDDHAVGQYAPADIELANGTGSLPGNTLRRRLHAKFTGLGYRFATLVHPSAILGSGVELGQGVQIMAGVIVQADTRIGDDVILNTGARIDHDCLIGDHVHVAPGVVMSGDVTLGNGCHIGAGVTLLQGIALGSEVVIGIGTTVLNNVMRGHQQTGQPPRAPRRINQE</sequence>
<dbReference type="Gene3D" id="2.160.10.10">
    <property type="entry name" value="Hexapeptide repeat proteins"/>
    <property type="match status" value="1"/>
</dbReference>
<proteinExistence type="inferred from homology"/>
<comment type="caution">
    <text evidence="3">The sequence shown here is derived from an EMBL/GenBank/DDBJ whole genome shotgun (WGS) entry which is preliminary data.</text>
</comment>
<reference evidence="4" key="1">
    <citation type="journal article" date="2019" name="Int. J. Syst. Evol. Microbiol.">
        <title>The Global Catalogue of Microorganisms (GCM) 10K type strain sequencing project: providing services to taxonomists for standard genome sequencing and annotation.</title>
        <authorList>
            <consortium name="The Broad Institute Genomics Platform"/>
            <consortium name="The Broad Institute Genome Sequencing Center for Infectious Disease"/>
            <person name="Wu L."/>
            <person name="Ma J."/>
        </authorList>
    </citation>
    <scope>NUCLEOTIDE SEQUENCE [LARGE SCALE GENOMIC DNA]</scope>
    <source>
        <strain evidence="4">KCTC 52660</strain>
    </source>
</reference>
<name>A0ABV7B6V2_9GAMM</name>
<dbReference type="InterPro" id="IPR050179">
    <property type="entry name" value="Trans_hexapeptide_repeat"/>
</dbReference>
<dbReference type="CDD" id="cd03360">
    <property type="entry name" value="LbH_AT_putative"/>
    <property type="match status" value="1"/>
</dbReference>
<dbReference type="InterPro" id="IPR011004">
    <property type="entry name" value="Trimer_LpxA-like_sf"/>
</dbReference>
<accession>A0ABV7B6V2</accession>
<dbReference type="Gene3D" id="3.40.50.20">
    <property type="match status" value="1"/>
</dbReference>
<dbReference type="InterPro" id="IPR020019">
    <property type="entry name" value="AcTrfase_PglD-like"/>
</dbReference>
<gene>
    <name evidence="3" type="ORF">ACFODV_09090</name>
</gene>
<organism evidence="3 4">
    <name type="scientific">Halomonas tibetensis</name>
    <dbReference type="NCBI Taxonomy" id="2259590"/>
    <lineage>
        <taxon>Bacteria</taxon>
        <taxon>Pseudomonadati</taxon>
        <taxon>Pseudomonadota</taxon>
        <taxon>Gammaproteobacteria</taxon>
        <taxon>Oceanospirillales</taxon>
        <taxon>Halomonadaceae</taxon>
        <taxon>Halomonas</taxon>
    </lineage>
</organism>
<dbReference type="InterPro" id="IPR041561">
    <property type="entry name" value="PglD_N"/>
</dbReference>
<dbReference type="PANTHER" id="PTHR43300:SF7">
    <property type="entry name" value="UDP-N-ACETYLBACILLOSAMINE N-ACETYLTRANSFERASE"/>
    <property type="match status" value="1"/>
</dbReference>